<dbReference type="InterPro" id="IPR011864">
    <property type="entry name" value="Phosphate_PstC"/>
</dbReference>
<proteinExistence type="inferred from homology"/>
<keyword evidence="12" id="KW-1185">Reference proteome</keyword>
<dbReference type="CDD" id="cd06261">
    <property type="entry name" value="TM_PBP2"/>
    <property type="match status" value="1"/>
</dbReference>
<evidence type="ECO:0000256" key="3">
    <source>
        <dbReference type="ARBA" id="ARBA00022448"/>
    </source>
</evidence>
<dbReference type="PANTHER" id="PTHR30425:SF1">
    <property type="entry name" value="PHOSPHATE TRANSPORT SYSTEM PERMEASE PROTEIN PSTC"/>
    <property type="match status" value="1"/>
</dbReference>
<feature type="transmembrane region" description="Helical" evidence="9">
    <location>
        <begin position="63"/>
        <end position="96"/>
    </location>
</feature>
<keyword evidence="3" id="KW-0813">Transport</keyword>
<keyword evidence="8 9" id="KW-0472">Membrane</keyword>
<dbReference type="Proteomes" id="UP000515847">
    <property type="component" value="Chromosome"/>
</dbReference>
<dbReference type="PROSITE" id="PS50928">
    <property type="entry name" value="ABC_TM1"/>
    <property type="match status" value="1"/>
</dbReference>
<dbReference type="GO" id="GO:0005886">
    <property type="term" value="C:plasma membrane"/>
    <property type="evidence" value="ECO:0007669"/>
    <property type="project" value="UniProtKB-SubCell"/>
</dbReference>
<dbReference type="AlphaFoldDB" id="A0A7G6E4Z5"/>
<dbReference type="GO" id="GO:0005315">
    <property type="term" value="F:phosphate transmembrane transporter activity"/>
    <property type="evidence" value="ECO:0007669"/>
    <property type="project" value="InterPro"/>
</dbReference>
<evidence type="ECO:0000313" key="12">
    <source>
        <dbReference type="Proteomes" id="UP000515847"/>
    </source>
</evidence>
<name>A0A7G6E4Z5_THEFR</name>
<keyword evidence="5" id="KW-0592">Phosphate transport</keyword>
<evidence type="ECO:0000313" key="11">
    <source>
        <dbReference type="EMBL" id="QNB47149.1"/>
    </source>
</evidence>
<sequence length="296" mass="31699">MKRAQREKYYKLMLLASAMVALVVIVLIGGFIFKEGMPVFAKYGLSNVFWGRKWQPSSQLYGLWPMVVGTVYITLGSLMVGVPLGVLTAIFLAELAPKKLVSLVIRPAIELLAGIPSVVYGLFGMTTIVPVIRKIARSIPAYADEPTLSSGYGIIAGSIILSIMILPTVINVAEDAIRSVPREYKEGSLALGATHWQTIYRVIVPAASSGIMAGVVLGMGRALGETMAIIMVAGNAPIVPESIFSSVRSLTGNIAIEMAYSSGEHTQALFATGIILFVFIMIINSLAMFLAKKEVG</sequence>
<evidence type="ECO:0000259" key="10">
    <source>
        <dbReference type="PROSITE" id="PS50928"/>
    </source>
</evidence>
<evidence type="ECO:0000256" key="7">
    <source>
        <dbReference type="ARBA" id="ARBA00022989"/>
    </source>
</evidence>
<protein>
    <submittedName>
        <fullName evidence="11">Phosphate ABC transporter permease subunit PstC</fullName>
    </submittedName>
</protein>
<evidence type="ECO:0000256" key="2">
    <source>
        <dbReference type="ARBA" id="ARBA00007069"/>
    </source>
</evidence>
<reference evidence="11 12" key="1">
    <citation type="journal article" date="2019" name="Front. Microbiol.">
        <title>Thermoanaerosceptrum fracticalcis gen. nov. sp. nov., a Novel Fumarate-Fermenting Microorganism From a Deep Fractured Carbonate Aquifer of the US Great Basin.</title>
        <authorList>
            <person name="Hamilton-Brehm S.D."/>
            <person name="Stewart L.E."/>
            <person name="Zavarin M."/>
            <person name="Caldwell M."/>
            <person name="Lawson P.A."/>
            <person name="Onstott T.C."/>
            <person name="Grzymski J."/>
            <person name="Neveux I."/>
            <person name="Lollar B.S."/>
            <person name="Russell C.E."/>
            <person name="Moser D.P."/>
        </authorList>
    </citation>
    <scope>NUCLEOTIDE SEQUENCE [LARGE SCALE GENOMIC DNA]</scope>
    <source>
        <strain evidence="11 12">DRI-13</strain>
    </source>
</reference>
<dbReference type="InterPro" id="IPR051124">
    <property type="entry name" value="Phosphate_Transport_Permease"/>
</dbReference>
<evidence type="ECO:0000256" key="1">
    <source>
        <dbReference type="ARBA" id="ARBA00004651"/>
    </source>
</evidence>
<feature type="transmembrane region" description="Helical" evidence="9">
    <location>
        <begin position="268"/>
        <end position="291"/>
    </location>
</feature>
<dbReference type="KEGG" id="tfr:BR63_13045"/>
<organism evidence="11 12">
    <name type="scientific">Thermanaerosceptrum fracticalcis</name>
    <dbReference type="NCBI Taxonomy" id="1712410"/>
    <lineage>
        <taxon>Bacteria</taxon>
        <taxon>Bacillati</taxon>
        <taxon>Bacillota</taxon>
        <taxon>Clostridia</taxon>
        <taxon>Eubacteriales</taxon>
        <taxon>Peptococcaceae</taxon>
        <taxon>Thermanaerosceptrum</taxon>
    </lineage>
</organism>
<evidence type="ECO:0000256" key="6">
    <source>
        <dbReference type="ARBA" id="ARBA00022692"/>
    </source>
</evidence>
<dbReference type="SUPFAM" id="SSF161098">
    <property type="entry name" value="MetI-like"/>
    <property type="match status" value="1"/>
</dbReference>
<dbReference type="OrthoDB" id="9785113at2"/>
<dbReference type="Pfam" id="PF00528">
    <property type="entry name" value="BPD_transp_1"/>
    <property type="match status" value="1"/>
</dbReference>
<feature type="transmembrane region" description="Helical" evidence="9">
    <location>
        <begin position="108"/>
        <end position="132"/>
    </location>
</feature>
<feature type="transmembrane region" description="Helical" evidence="9">
    <location>
        <begin position="198"/>
        <end position="217"/>
    </location>
</feature>
<dbReference type="InterPro" id="IPR000515">
    <property type="entry name" value="MetI-like"/>
</dbReference>
<evidence type="ECO:0000256" key="9">
    <source>
        <dbReference type="SAM" id="Phobius"/>
    </source>
</evidence>
<feature type="transmembrane region" description="Helical" evidence="9">
    <location>
        <begin position="152"/>
        <end position="177"/>
    </location>
</feature>
<dbReference type="RefSeq" id="WP_034422653.1">
    <property type="nucleotide sequence ID" value="NZ_CP045798.1"/>
</dbReference>
<dbReference type="PANTHER" id="PTHR30425">
    <property type="entry name" value="PHOSPHATE TRANSPORT SYSTEM PERMEASE PROTEIN PST"/>
    <property type="match status" value="1"/>
</dbReference>
<feature type="transmembrane region" description="Helical" evidence="9">
    <location>
        <begin position="12"/>
        <end position="33"/>
    </location>
</feature>
<dbReference type="InterPro" id="IPR005672">
    <property type="entry name" value="Phosphate_PstA"/>
</dbReference>
<keyword evidence="4" id="KW-1003">Cell membrane</keyword>
<accession>A0A7G6E4Z5</accession>
<evidence type="ECO:0000256" key="5">
    <source>
        <dbReference type="ARBA" id="ARBA00022592"/>
    </source>
</evidence>
<dbReference type="EMBL" id="CP045798">
    <property type="protein sequence ID" value="QNB47149.1"/>
    <property type="molecule type" value="Genomic_DNA"/>
</dbReference>
<comment type="similarity">
    <text evidence="2">Belongs to the binding-protein-dependent transport system permease family. CysTW subfamily.</text>
</comment>
<dbReference type="InterPro" id="IPR035906">
    <property type="entry name" value="MetI-like_sf"/>
</dbReference>
<dbReference type="NCBIfam" id="TIGR02138">
    <property type="entry name" value="phosphate_pstC"/>
    <property type="match status" value="1"/>
</dbReference>
<evidence type="ECO:0000256" key="8">
    <source>
        <dbReference type="ARBA" id="ARBA00023136"/>
    </source>
</evidence>
<feature type="domain" description="ABC transmembrane type-1" evidence="10">
    <location>
        <begin position="67"/>
        <end position="287"/>
    </location>
</feature>
<comment type="subcellular location">
    <subcellularLocation>
        <location evidence="1">Cell membrane</location>
        <topology evidence="1">Multi-pass membrane protein</topology>
    </subcellularLocation>
</comment>
<keyword evidence="6 9" id="KW-0812">Transmembrane</keyword>
<dbReference type="Gene3D" id="1.10.3720.10">
    <property type="entry name" value="MetI-like"/>
    <property type="match status" value="1"/>
</dbReference>
<dbReference type="NCBIfam" id="TIGR00974">
    <property type="entry name" value="3a0107s02c"/>
    <property type="match status" value="1"/>
</dbReference>
<gene>
    <name evidence="11" type="primary">pstC</name>
    <name evidence="11" type="ORF">BR63_13045</name>
</gene>
<keyword evidence="7 9" id="KW-1133">Transmembrane helix</keyword>
<dbReference type="GO" id="GO:0035435">
    <property type="term" value="P:phosphate ion transmembrane transport"/>
    <property type="evidence" value="ECO:0007669"/>
    <property type="project" value="InterPro"/>
</dbReference>
<evidence type="ECO:0000256" key="4">
    <source>
        <dbReference type="ARBA" id="ARBA00022475"/>
    </source>
</evidence>